<dbReference type="Proteomes" id="UP000188559">
    <property type="component" value="Unassembled WGS sequence"/>
</dbReference>
<dbReference type="EMBL" id="MNPV01000001">
    <property type="protein sequence ID" value="ONH48660.1"/>
    <property type="molecule type" value="Genomic_DNA"/>
</dbReference>
<dbReference type="OrthoDB" id="6446331at2"/>
<gene>
    <name evidence="1" type="ORF">BLL37_04635</name>
</gene>
<keyword evidence="2" id="KW-1185">Reference proteome</keyword>
<proteinExistence type="predicted"/>
<accession>A0A1V2JU04</accession>
<comment type="caution">
    <text evidence="1">The sequence shown here is derived from an EMBL/GenBank/DDBJ whole genome shotgun (WGS) entry which is preliminary data.</text>
</comment>
<organism evidence="1 2">
    <name type="scientific">Pseudomonas azotoformans</name>
    <dbReference type="NCBI Taxonomy" id="47878"/>
    <lineage>
        <taxon>Bacteria</taxon>
        <taxon>Pseudomonadati</taxon>
        <taxon>Pseudomonadota</taxon>
        <taxon>Gammaproteobacteria</taxon>
        <taxon>Pseudomonadales</taxon>
        <taxon>Pseudomonadaceae</taxon>
        <taxon>Pseudomonas</taxon>
    </lineage>
</organism>
<sequence>MANLAWLESLKESFVSTGLDYEDLYELIEASMARGRINFPALIYNASRGFGFSVSEGFFYSLDQDWDIPEDFNEVSFFLGEVETSSIPVPDYVSLMKVAADVYSAFFPDDRGSVLRSAERLEERYSKKSPV</sequence>
<evidence type="ECO:0008006" key="3">
    <source>
        <dbReference type="Google" id="ProtNLM"/>
    </source>
</evidence>
<protein>
    <recommendedName>
        <fullName evidence="3">CDI immunity protein domain-containing protein</fullName>
    </recommendedName>
</protein>
<name>A0A1V2JU04_PSEAZ</name>
<dbReference type="AlphaFoldDB" id="A0A1V2JU04"/>
<evidence type="ECO:0000313" key="2">
    <source>
        <dbReference type="Proteomes" id="UP000188559"/>
    </source>
</evidence>
<evidence type="ECO:0000313" key="1">
    <source>
        <dbReference type="EMBL" id="ONH48660.1"/>
    </source>
</evidence>
<dbReference type="RefSeq" id="WP_071492797.1">
    <property type="nucleotide sequence ID" value="NZ_LT629702.1"/>
</dbReference>
<dbReference type="GeneID" id="57374954"/>
<reference evidence="1 2" key="1">
    <citation type="submission" date="2016-10" db="EMBL/GenBank/DDBJ databases">
        <title>Pseudomonas lactis sp. nov. and Pseudomonas paralactis sp. nov., isolated from bovine raw milk.</title>
        <authorList>
            <person name="Von Neubeck M."/>
            <person name="Huptas C."/>
            <person name="Glueck C."/>
            <person name="Krewinkel M."/>
            <person name="Stoeckel M."/>
            <person name="Stressler T."/>
            <person name="Fischer L."/>
            <person name="Hinrichs J."/>
            <person name="Scherer S."/>
            <person name="Wenning M."/>
        </authorList>
    </citation>
    <scope>NUCLEOTIDE SEQUENCE [LARGE SCALE GENOMIC DNA]</scope>
    <source>
        <strain evidence="1 2">DSM 18862</strain>
    </source>
</reference>